<sequence length="190" mass="21460">MVFRPSLLDGYSFHRRFGLNPWFEHWLCISDTLVPYYPLLKLCQDLLSLNRLRRCDDGHRSHLPRVEHCCSDPSQGGCQSFLCCDLFVLVGVWSIVAKPVNDILISISRSLVPIISTWSSRGLLGSSILCSLEWSELYPCQGQPISSVRMFSLLSSKLEYDPSICLILKLTPFVPNCHTSPTDKKLGLLS</sequence>
<evidence type="ECO:0000313" key="1">
    <source>
        <dbReference type="Proteomes" id="UP000694864"/>
    </source>
</evidence>
<accession>A0ABM0WE86</accession>
<name>A0ABM0WE86_CAMSA</name>
<organism evidence="1 2">
    <name type="scientific">Camelina sativa</name>
    <name type="common">False flax</name>
    <name type="synonym">Myagrum sativum</name>
    <dbReference type="NCBI Taxonomy" id="90675"/>
    <lineage>
        <taxon>Eukaryota</taxon>
        <taxon>Viridiplantae</taxon>
        <taxon>Streptophyta</taxon>
        <taxon>Embryophyta</taxon>
        <taxon>Tracheophyta</taxon>
        <taxon>Spermatophyta</taxon>
        <taxon>Magnoliopsida</taxon>
        <taxon>eudicotyledons</taxon>
        <taxon>Gunneridae</taxon>
        <taxon>Pentapetalae</taxon>
        <taxon>rosids</taxon>
        <taxon>malvids</taxon>
        <taxon>Brassicales</taxon>
        <taxon>Brassicaceae</taxon>
        <taxon>Camelineae</taxon>
        <taxon>Camelina</taxon>
    </lineage>
</organism>
<protein>
    <submittedName>
        <fullName evidence="2">Uncharacterized protein LOC104749819</fullName>
    </submittedName>
</protein>
<proteinExistence type="predicted"/>
<evidence type="ECO:0000313" key="2">
    <source>
        <dbReference type="RefSeq" id="XP_010469816.1"/>
    </source>
</evidence>
<reference evidence="1" key="1">
    <citation type="journal article" date="2014" name="Nat. Commun.">
        <title>The emerging biofuel crop Camelina sativa retains a highly undifferentiated hexaploid genome structure.</title>
        <authorList>
            <person name="Kagale S."/>
            <person name="Koh C."/>
            <person name="Nixon J."/>
            <person name="Bollina V."/>
            <person name="Clarke W.E."/>
            <person name="Tuteja R."/>
            <person name="Spillane C."/>
            <person name="Robinson S.J."/>
            <person name="Links M.G."/>
            <person name="Clarke C."/>
            <person name="Higgins E.E."/>
            <person name="Huebert T."/>
            <person name="Sharpe A.G."/>
            <person name="Parkin I.A."/>
        </authorList>
    </citation>
    <scope>NUCLEOTIDE SEQUENCE [LARGE SCALE GENOMIC DNA]</scope>
    <source>
        <strain evidence="1">cv. DH55</strain>
    </source>
</reference>
<gene>
    <name evidence="2" type="primary">LOC104749819</name>
</gene>
<dbReference type="RefSeq" id="XP_010469816.1">
    <property type="nucleotide sequence ID" value="XM_010471514.2"/>
</dbReference>
<keyword evidence="1" id="KW-1185">Reference proteome</keyword>
<dbReference type="GeneID" id="104749819"/>
<dbReference type="Proteomes" id="UP000694864">
    <property type="component" value="Chromosome 16"/>
</dbReference>
<reference evidence="2" key="2">
    <citation type="submission" date="2025-08" db="UniProtKB">
        <authorList>
            <consortium name="RefSeq"/>
        </authorList>
    </citation>
    <scope>IDENTIFICATION</scope>
    <source>
        <tissue evidence="2">Leaf</tissue>
    </source>
</reference>